<dbReference type="Gene3D" id="1.10.10.10">
    <property type="entry name" value="Winged helix-like DNA-binding domain superfamily/Winged helix DNA-binding domain"/>
    <property type="match status" value="1"/>
</dbReference>
<dbReference type="Proteomes" id="UP000505377">
    <property type="component" value="Chromosome"/>
</dbReference>
<keyword evidence="2" id="KW-0238">DNA-binding</keyword>
<dbReference type="PANTHER" id="PTHR44688">
    <property type="entry name" value="DNA-BINDING TRANSCRIPTIONAL ACTIVATOR DEVR_DOSR"/>
    <property type="match status" value="1"/>
</dbReference>
<evidence type="ECO:0000256" key="3">
    <source>
        <dbReference type="ARBA" id="ARBA00023163"/>
    </source>
</evidence>
<dbReference type="CDD" id="cd06170">
    <property type="entry name" value="LuxR_C_like"/>
    <property type="match status" value="1"/>
</dbReference>
<evidence type="ECO:0000313" key="5">
    <source>
        <dbReference type="EMBL" id="QJY45854.1"/>
    </source>
</evidence>
<dbReference type="KEGG" id="pbro:HOP40_08605"/>
<keyword evidence="6" id="KW-1185">Reference proteome</keyword>
<dbReference type="PANTHER" id="PTHR44688:SF16">
    <property type="entry name" value="DNA-BINDING TRANSCRIPTIONAL ACTIVATOR DEVR_DOSR"/>
    <property type="match status" value="1"/>
</dbReference>
<reference evidence="5 6" key="1">
    <citation type="submission" date="2020-05" db="EMBL/GenBank/DDBJ databases">
        <authorList>
            <person name="Mo P."/>
        </authorList>
    </citation>
    <scope>NUCLEOTIDE SEQUENCE [LARGE SCALE GENOMIC DNA]</scope>
    <source>
        <strain evidence="5 6">Gen01</strain>
    </source>
</reference>
<dbReference type="AlphaFoldDB" id="A0A6M6JD30"/>
<dbReference type="SUPFAM" id="SSF55781">
    <property type="entry name" value="GAF domain-like"/>
    <property type="match status" value="1"/>
</dbReference>
<keyword evidence="1" id="KW-0805">Transcription regulation</keyword>
<gene>
    <name evidence="5" type="ORF">HOP40_08605</name>
</gene>
<organism evidence="5 6">
    <name type="scientific">Pseudonocardia broussonetiae</name>
    <dbReference type="NCBI Taxonomy" id="2736640"/>
    <lineage>
        <taxon>Bacteria</taxon>
        <taxon>Bacillati</taxon>
        <taxon>Actinomycetota</taxon>
        <taxon>Actinomycetes</taxon>
        <taxon>Pseudonocardiales</taxon>
        <taxon>Pseudonocardiaceae</taxon>
        <taxon>Pseudonocardia</taxon>
    </lineage>
</organism>
<feature type="domain" description="HTH luxR-type" evidence="4">
    <location>
        <begin position="246"/>
        <end position="311"/>
    </location>
</feature>
<dbReference type="InterPro" id="IPR036388">
    <property type="entry name" value="WH-like_DNA-bd_sf"/>
</dbReference>
<proteinExistence type="predicted"/>
<protein>
    <submittedName>
        <fullName evidence="5">Helix-turn-helix transcriptional regulator</fullName>
    </submittedName>
</protein>
<keyword evidence="3" id="KW-0804">Transcription</keyword>
<name>A0A6M6JD30_9PSEU</name>
<dbReference type="RefSeq" id="WP_172156414.1">
    <property type="nucleotide sequence ID" value="NZ_CP053564.1"/>
</dbReference>
<dbReference type="SUPFAM" id="SSF46894">
    <property type="entry name" value="C-terminal effector domain of the bipartite response regulators"/>
    <property type="match status" value="1"/>
</dbReference>
<dbReference type="PROSITE" id="PS00622">
    <property type="entry name" value="HTH_LUXR_1"/>
    <property type="match status" value="1"/>
</dbReference>
<dbReference type="GO" id="GO:0003677">
    <property type="term" value="F:DNA binding"/>
    <property type="evidence" value="ECO:0007669"/>
    <property type="project" value="UniProtKB-KW"/>
</dbReference>
<evidence type="ECO:0000259" key="4">
    <source>
        <dbReference type="PROSITE" id="PS50043"/>
    </source>
</evidence>
<dbReference type="PRINTS" id="PR00038">
    <property type="entry name" value="HTHLUXR"/>
</dbReference>
<accession>A0A6M6JD30</accession>
<evidence type="ECO:0000256" key="2">
    <source>
        <dbReference type="ARBA" id="ARBA00023125"/>
    </source>
</evidence>
<dbReference type="PROSITE" id="PS50043">
    <property type="entry name" value="HTH_LUXR_2"/>
    <property type="match status" value="1"/>
</dbReference>
<dbReference type="Pfam" id="PF00196">
    <property type="entry name" value="GerE"/>
    <property type="match status" value="1"/>
</dbReference>
<dbReference type="EMBL" id="CP053564">
    <property type="protein sequence ID" value="QJY45854.1"/>
    <property type="molecule type" value="Genomic_DNA"/>
</dbReference>
<evidence type="ECO:0000313" key="6">
    <source>
        <dbReference type="Proteomes" id="UP000505377"/>
    </source>
</evidence>
<dbReference type="SMART" id="SM00421">
    <property type="entry name" value="HTH_LUXR"/>
    <property type="match status" value="1"/>
</dbReference>
<sequence length="316" mass="33251">MSQLRAARDLRAFLRRHGSRTAGSAAVVVESLQLIVPTDCLAVSAWDPAARRHRTLATSYPGTDTSFFDDEWHHDPLFQLPLRRREPVRIGDLTAGERHGAVFDRVIDPAGFRDGVTQCLYASDGRYVGMVNANSQHAGTLDDDVVHLLDLVSPDLAAAIDPVPAPSPLTARLADGGVGGGGAEGFLLAADGTTRPLSPGARPDLVAALPPLGGLSDGTTHLVVGDAVIAVDTARSGDGTVVLHREVPPPDGLTARELHVLALVAEGHSNIRIGQRCGISARTVATHVEHILRKTGARNRAEAASRAARLRLVVGA</sequence>
<dbReference type="InterPro" id="IPR000792">
    <property type="entry name" value="Tscrpt_reg_LuxR_C"/>
</dbReference>
<dbReference type="InterPro" id="IPR016032">
    <property type="entry name" value="Sig_transdc_resp-reg_C-effctor"/>
</dbReference>
<evidence type="ECO:0000256" key="1">
    <source>
        <dbReference type="ARBA" id="ARBA00023015"/>
    </source>
</evidence>
<dbReference type="GO" id="GO:0006355">
    <property type="term" value="P:regulation of DNA-templated transcription"/>
    <property type="evidence" value="ECO:0007669"/>
    <property type="project" value="InterPro"/>
</dbReference>